<feature type="region of interest" description="Disordered" evidence="2">
    <location>
        <begin position="347"/>
        <end position="375"/>
    </location>
</feature>
<gene>
    <name evidence="4" type="ORF">PICMEDRAFT_130945</name>
</gene>
<dbReference type="Pfam" id="PF01302">
    <property type="entry name" value="CAP_GLY"/>
    <property type="match status" value="1"/>
</dbReference>
<dbReference type="PANTHER" id="PTHR18916">
    <property type="entry name" value="DYNACTIN 1-RELATED MICROTUBULE-BINDING"/>
    <property type="match status" value="1"/>
</dbReference>
<feature type="compositionally biased region" description="Polar residues" evidence="2">
    <location>
        <begin position="363"/>
        <end position="375"/>
    </location>
</feature>
<dbReference type="InterPro" id="IPR036859">
    <property type="entry name" value="CAP-Gly_dom_sf"/>
</dbReference>
<keyword evidence="1" id="KW-0175">Coiled coil</keyword>
<dbReference type="SUPFAM" id="SSF74924">
    <property type="entry name" value="Cap-Gly domain"/>
    <property type="match status" value="1"/>
</dbReference>
<dbReference type="OrthoDB" id="2130750at2759"/>
<dbReference type="GeneID" id="30176698"/>
<keyword evidence="5" id="KW-1185">Reference proteome</keyword>
<evidence type="ECO:0000259" key="3">
    <source>
        <dbReference type="PROSITE" id="PS50245"/>
    </source>
</evidence>
<dbReference type="InterPro" id="IPR000938">
    <property type="entry name" value="CAP-Gly_domain"/>
</dbReference>
<name>A0A1E3NK45_9ASCO</name>
<evidence type="ECO:0000313" key="4">
    <source>
        <dbReference type="EMBL" id="ODQ46490.1"/>
    </source>
</evidence>
<dbReference type="STRING" id="763406.A0A1E3NK45"/>
<dbReference type="Gene3D" id="2.30.30.190">
    <property type="entry name" value="CAP Gly-rich-like domain"/>
    <property type="match status" value="1"/>
</dbReference>
<reference evidence="4 5" key="1">
    <citation type="journal article" date="2016" name="Proc. Natl. Acad. Sci. U.S.A.">
        <title>Comparative genomics of biotechnologically important yeasts.</title>
        <authorList>
            <person name="Riley R."/>
            <person name="Haridas S."/>
            <person name="Wolfe K.H."/>
            <person name="Lopes M.R."/>
            <person name="Hittinger C.T."/>
            <person name="Goeker M."/>
            <person name="Salamov A.A."/>
            <person name="Wisecaver J.H."/>
            <person name="Long T.M."/>
            <person name="Calvey C.H."/>
            <person name="Aerts A.L."/>
            <person name="Barry K.W."/>
            <person name="Choi C."/>
            <person name="Clum A."/>
            <person name="Coughlan A.Y."/>
            <person name="Deshpande S."/>
            <person name="Douglass A.P."/>
            <person name="Hanson S.J."/>
            <person name="Klenk H.-P."/>
            <person name="LaButti K.M."/>
            <person name="Lapidus A."/>
            <person name="Lindquist E.A."/>
            <person name="Lipzen A.M."/>
            <person name="Meier-Kolthoff J.P."/>
            <person name="Ohm R.A."/>
            <person name="Otillar R.P."/>
            <person name="Pangilinan J.L."/>
            <person name="Peng Y."/>
            <person name="Rokas A."/>
            <person name="Rosa C.A."/>
            <person name="Scheuner C."/>
            <person name="Sibirny A.A."/>
            <person name="Slot J.C."/>
            <person name="Stielow J.B."/>
            <person name="Sun H."/>
            <person name="Kurtzman C.P."/>
            <person name="Blackwell M."/>
            <person name="Grigoriev I.V."/>
            <person name="Jeffries T.W."/>
        </authorList>
    </citation>
    <scope>NUCLEOTIDE SEQUENCE [LARGE SCALE GENOMIC DNA]</scope>
    <source>
        <strain evidence="4 5">NRRL Y-2026</strain>
    </source>
</reference>
<feature type="domain" description="CAP-Gly" evidence="3">
    <location>
        <begin position="28"/>
        <end position="74"/>
    </location>
</feature>
<dbReference type="PROSITE" id="PS00845">
    <property type="entry name" value="CAP_GLY_1"/>
    <property type="match status" value="1"/>
</dbReference>
<dbReference type="AlphaFoldDB" id="A0A1E3NK45"/>
<evidence type="ECO:0000256" key="1">
    <source>
        <dbReference type="SAM" id="Coils"/>
    </source>
</evidence>
<dbReference type="Proteomes" id="UP000094455">
    <property type="component" value="Unassembled WGS sequence"/>
</dbReference>
<proteinExistence type="predicted"/>
<dbReference type="PROSITE" id="PS50245">
    <property type="entry name" value="CAP_GLY_2"/>
    <property type="match status" value="1"/>
</dbReference>
<feature type="compositionally biased region" description="Low complexity" evidence="2">
    <location>
        <begin position="93"/>
        <end position="110"/>
    </location>
</feature>
<sequence>MQSTVLPPLGSPLPFPNSSDVAILKYVGSVSGHDGVFCGLELCGALAARGKNNGSVNGMAYFQVDTPNSGLFVPLRKVIGWLGTSNVNGNGFSSSNIFSPPNAQQQQQQQYGSPAATLSSLGNGNPAVGENSNELRRHISVLEKRLVQRENDLRELDVQLDELDATLRTNDARLARKEERFNRYKNDKEDEIKLLVGTIEALEKKVGDAEETYAVKLRQLEQQKLGSPGSNTTALEEKIKTLEQELSVQKEMHASFKISKTMEINELRKAEMEAYKLNEELERLREESVDVVEAENLKRQNEQLVQELESKRIDIELRDTKIKSLEELLKSSRGENDVLRNRMQSYERGVGSSSGSGVGVVSQQGPNAPSSATTMSNQNLLDENGGLKVFVPEEKIDPSAGREDFCSFCDREGHSTDDCPYEKDNIEMF</sequence>
<accession>A0A1E3NK45</accession>
<dbReference type="SMART" id="SM01052">
    <property type="entry name" value="CAP_GLY"/>
    <property type="match status" value="1"/>
</dbReference>
<dbReference type="RefSeq" id="XP_019017603.1">
    <property type="nucleotide sequence ID" value="XM_019160011.1"/>
</dbReference>
<protein>
    <recommendedName>
        <fullName evidence="3">CAP-Gly domain-containing protein</fullName>
    </recommendedName>
</protein>
<feature type="region of interest" description="Disordered" evidence="2">
    <location>
        <begin position="93"/>
        <end position="118"/>
    </location>
</feature>
<feature type="coiled-coil region" evidence="1">
    <location>
        <begin position="139"/>
        <end position="342"/>
    </location>
</feature>
<dbReference type="EMBL" id="KV454003">
    <property type="protein sequence ID" value="ODQ46490.1"/>
    <property type="molecule type" value="Genomic_DNA"/>
</dbReference>
<organism evidence="4 5">
    <name type="scientific">Pichia membranifaciens NRRL Y-2026</name>
    <dbReference type="NCBI Taxonomy" id="763406"/>
    <lineage>
        <taxon>Eukaryota</taxon>
        <taxon>Fungi</taxon>
        <taxon>Dikarya</taxon>
        <taxon>Ascomycota</taxon>
        <taxon>Saccharomycotina</taxon>
        <taxon>Pichiomycetes</taxon>
        <taxon>Pichiales</taxon>
        <taxon>Pichiaceae</taxon>
        <taxon>Pichia</taxon>
    </lineage>
</organism>
<evidence type="ECO:0000256" key="2">
    <source>
        <dbReference type="SAM" id="MobiDB-lite"/>
    </source>
</evidence>
<evidence type="ECO:0000313" key="5">
    <source>
        <dbReference type="Proteomes" id="UP000094455"/>
    </source>
</evidence>